<accession>A0ABT1HYY9</accession>
<dbReference type="Proteomes" id="UP001205311">
    <property type="component" value="Unassembled WGS sequence"/>
</dbReference>
<reference evidence="1 2" key="1">
    <citation type="submission" date="2022-06" db="EMBL/GenBank/DDBJ databases">
        <title>Genomic Encyclopedia of Archaeal and Bacterial Type Strains, Phase II (KMG-II): from individual species to whole genera.</title>
        <authorList>
            <person name="Goeker M."/>
        </authorList>
    </citation>
    <scope>NUCLEOTIDE SEQUENCE [LARGE SCALE GENOMIC DNA]</scope>
    <source>
        <strain evidence="1 2">DSM 40477</strain>
    </source>
</reference>
<gene>
    <name evidence="1" type="ORF">LX15_004429</name>
</gene>
<comment type="caution">
    <text evidence="1">The sequence shown here is derived from an EMBL/GenBank/DDBJ whole genome shotgun (WGS) entry which is preliminary data.</text>
</comment>
<name>A0ABT1HYY9_STRSD</name>
<proteinExistence type="predicted"/>
<organism evidence="1 2">
    <name type="scientific">Streptoalloteichus tenebrarius (strain ATCC 17920 / DSM 40477 / JCM 4838 / CBS 697.72 / NBRC 16177 / NCIMB 11028 / NRRL B-12390 / A12253. 1 / ISP 5477)</name>
    <name type="common">Streptomyces tenebrarius</name>
    <dbReference type="NCBI Taxonomy" id="1933"/>
    <lineage>
        <taxon>Bacteria</taxon>
        <taxon>Bacillati</taxon>
        <taxon>Actinomycetota</taxon>
        <taxon>Actinomycetes</taxon>
        <taxon>Pseudonocardiales</taxon>
        <taxon>Pseudonocardiaceae</taxon>
        <taxon>Streptoalloteichus</taxon>
    </lineage>
</organism>
<dbReference type="EMBL" id="JAMTCP010000030">
    <property type="protein sequence ID" value="MCP2260709.1"/>
    <property type="molecule type" value="Genomic_DNA"/>
</dbReference>
<evidence type="ECO:0000313" key="2">
    <source>
        <dbReference type="Proteomes" id="UP001205311"/>
    </source>
</evidence>
<protein>
    <submittedName>
        <fullName evidence="1">Uncharacterized protein</fullName>
    </submittedName>
</protein>
<sequence length="171" mass="18382">MPSGHDGCPRGDREASWELVLASSPALAALWYHRWRWPVEVSGGHLLLTTGPEVCGVEAPEPLARRVYRFLAARLVAGPVIGLPGVRRRSVLLARSAEGASPTTIGRLDRRGVVVHRSGAVLPMPPSRLASGLVAWRVAPALPPTPHSGRPWLPPFAAIVAALRRSPSREE</sequence>
<evidence type="ECO:0000313" key="1">
    <source>
        <dbReference type="EMBL" id="MCP2260709.1"/>
    </source>
</evidence>
<keyword evidence="2" id="KW-1185">Reference proteome</keyword>
<dbReference type="RefSeq" id="WP_253671555.1">
    <property type="nucleotide sequence ID" value="NZ_JAMTCP010000030.1"/>
</dbReference>